<keyword evidence="3" id="KW-1185">Reference proteome</keyword>
<reference evidence="2 3" key="1">
    <citation type="submission" date="2017-01" db="EMBL/GenBank/DDBJ databases">
        <authorList>
            <person name="Mah S.A."/>
            <person name="Swanson W.J."/>
            <person name="Moy G.W."/>
            <person name="Vacquier V.D."/>
        </authorList>
    </citation>
    <scope>NUCLEOTIDE SEQUENCE [LARGE SCALE GENOMIC DNA]</scope>
    <source>
        <strain evidence="2 3">GSMNP</strain>
    </source>
</reference>
<dbReference type="AlphaFoldDB" id="A0A1R1Y4A4"/>
<feature type="compositionally biased region" description="Basic and acidic residues" evidence="1">
    <location>
        <begin position="232"/>
        <end position="263"/>
    </location>
</feature>
<gene>
    <name evidence="2" type="ORF">AYI70_g3389</name>
</gene>
<feature type="compositionally biased region" description="Low complexity" evidence="1">
    <location>
        <begin position="212"/>
        <end position="224"/>
    </location>
</feature>
<feature type="region of interest" description="Disordered" evidence="1">
    <location>
        <begin position="189"/>
        <end position="263"/>
    </location>
</feature>
<feature type="compositionally biased region" description="Polar residues" evidence="1">
    <location>
        <begin position="190"/>
        <end position="205"/>
    </location>
</feature>
<dbReference type="EMBL" id="LSSN01000958">
    <property type="protein sequence ID" value="OMJ21594.1"/>
    <property type="molecule type" value="Genomic_DNA"/>
</dbReference>
<evidence type="ECO:0000256" key="1">
    <source>
        <dbReference type="SAM" id="MobiDB-lite"/>
    </source>
</evidence>
<name>A0A1R1Y4A4_9FUNG</name>
<accession>A0A1R1Y4A4</accession>
<dbReference type="OrthoDB" id="2286148at2759"/>
<evidence type="ECO:0000313" key="2">
    <source>
        <dbReference type="EMBL" id="OMJ21594.1"/>
    </source>
</evidence>
<organism evidence="2 3">
    <name type="scientific">Smittium culicis</name>
    <dbReference type="NCBI Taxonomy" id="133412"/>
    <lineage>
        <taxon>Eukaryota</taxon>
        <taxon>Fungi</taxon>
        <taxon>Fungi incertae sedis</taxon>
        <taxon>Zoopagomycota</taxon>
        <taxon>Kickxellomycotina</taxon>
        <taxon>Harpellomycetes</taxon>
        <taxon>Harpellales</taxon>
        <taxon>Legeriomycetaceae</taxon>
        <taxon>Smittium</taxon>
    </lineage>
</organism>
<feature type="region of interest" description="Disordered" evidence="1">
    <location>
        <begin position="725"/>
        <end position="745"/>
    </location>
</feature>
<proteinExistence type="predicted"/>
<dbReference type="InterPro" id="IPR052055">
    <property type="entry name" value="Hepadnavirus_pol/RT"/>
</dbReference>
<protein>
    <submittedName>
        <fullName evidence="2">Uncharacterized protein</fullName>
    </submittedName>
</protein>
<dbReference type="Proteomes" id="UP000187283">
    <property type="component" value="Unassembled WGS sequence"/>
</dbReference>
<comment type="caution">
    <text evidence="2">The sequence shown here is derived from an EMBL/GenBank/DDBJ whole genome shotgun (WGS) entry which is preliminary data.</text>
</comment>
<dbReference type="PANTHER" id="PTHR33050">
    <property type="entry name" value="REVERSE TRANSCRIPTASE DOMAIN-CONTAINING PROTEIN"/>
    <property type="match status" value="1"/>
</dbReference>
<evidence type="ECO:0000313" key="3">
    <source>
        <dbReference type="Proteomes" id="UP000187283"/>
    </source>
</evidence>
<dbReference type="PANTHER" id="PTHR33050:SF7">
    <property type="entry name" value="RIBONUCLEASE H"/>
    <property type="match status" value="1"/>
</dbReference>
<sequence>MSNDGTSMQDTTTAPERAMELISRISQLEAQRNPVSDHTKSDIDVDSDNYIVEKSPSRDLLMYPELAESLPGISQDFFKSPITDLERRKFLKRPKLSQHCKCDRICWTHAHPFIRPGFSSHTTQDGAYKASKIPGKAPQIIPSSSKPLFDQKEFFEHIGTFQALAKAVSSTKPHNKKGFRCKRWNKPALSHQNQHGSTQDSQPVQHKSEAQSNNSGYSGNSRSRPFAQRGPARKELESRPPRLVPRKSERHRERNSKSASKKDYRADFASKIRLFLSNVYDTQEIRRVEASSKSEAVKKLPTPNALQNGKFKYSLQDGKKKGLDDKHRFIRCFSPCSNRKILQKTPELHLGLTKLSIPSAAVRTILESSGVHESTSPCSEMGKTERNTNKCILRRSNHLSTFQGRIGNKDKFSYKEAREAGLLNKFRKIELNPITIDRNLGMKINSRHMSLEIPKEKVRDLRREADRLIRRMKTSIRNLASFLGKSQAMAVALFLGRLMTRRLLDLKNSSLSKTKDWSSEIQLTISALENLLSWRDSLQEWNGRSFHPENPEVEVFTDATELDEFGNKCKRIASDHICPETTSNIRSECIGTFRQQNLNSICEETRRNAIPKLTKSFGGTMDTLYSNRNETSTELHTVNTEPSRRAIKADISNRMVAIQENVQHNREEVRNTRCRHVCDKQELPVRQIRHLETESWIYNDERIQSCMEDMEAAILLSSMEFNTKNYSKSPQRKISGYSGDTRMED</sequence>